<dbReference type="InterPro" id="IPR006555">
    <property type="entry name" value="ATP-dep_Helicase_C"/>
</dbReference>
<comment type="similarity">
    <text evidence="3">Belongs to the DEAD box helicase family. DEAH subfamily. DDX11/CHL1 sub-subfamily.</text>
</comment>
<evidence type="ECO:0000256" key="12">
    <source>
        <dbReference type="ARBA" id="ARBA00023242"/>
    </source>
</evidence>
<evidence type="ECO:0000256" key="3">
    <source>
        <dbReference type="ARBA" id="ARBA00008435"/>
    </source>
</evidence>
<dbReference type="InterPro" id="IPR013020">
    <property type="entry name" value="Rad3/Chl1-like"/>
</dbReference>
<dbReference type="PANTHER" id="PTHR11472:SF41">
    <property type="entry name" value="ATP-DEPENDENT DNA HELICASE DDX11-RELATED"/>
    <property type="match status" value="1"/>
</dbReference>
<dbReference type="InterPro" id="IPR045028">
    <property type="entry name" value="DinG/Rad3-like"/>
</dbReference>
<dbReference type="GO" id="GO:0046872">
    <property type="term" value="F:metal ion binding"/>
    <property type="evidence" value="ECO:0007669"/>
    <property type="project" value="UniProtKB-KW"/>
</dbReference>
<evidence type="ECO:0000256" key="11">
    <source>
        <dbReference type="ARBA" id="ARBA00023235"/>
    </source>
</evidence>
<keyword evidence="11" id="KW-0413">Isomerase</keyword>
<dbReference type="CDD" id="cd18788">
    <property type="entry name" value="SF2_C_XPD"/>
    <property type="match status" value="1"/>
</dbReference>
<evidence type="ECO:0000256" key="7">
    <source>
        <dbReference type="ARBA" id="ARBA00022806"/>
    </source>
</evidence>
<sequence length="838" mass="93128">MSQKLPMPDDFSFPFPPYDIQLELMKKVFTALEDQKLAILESPTGTGKSLSLICSALTWLHKYNEVQQSRLEIELRAAEAAVQQCEAVDDWFAAAGVRQAQTEAVQNIKEKLSRLNKERSRIQAINIRKMKAKKEKESEGSFSSSWKTRDEKTSNNSRENISPQKKSPVGEDFLEEELDLLLNDDVDESSELEEAADEDEEEGCIKIYYCSRTHSQLSQFIGELQKTRFGGAQTRVVALASRHNLCINPDVMRLKHPNLVNDRCLDLQRGSSGCVSLSCADGNTKGQKRSKANQACPWNRPNAVRALGDELLTNVQDLEDAVKEGKALKACPYYAARTALRDAQLVLVPYNTVLQPGTREACGVRLKNNCLIVDEAHNLLGTLASVQELTLSLAQVCRSREQVQQYLQRYESRLSARNLLHLNQLLFCLKAFSSVLQPELNAKTAKNNATEAPDMVTTCAASDVGGAEEVMGGNPFLVCVELFRRLVTSHASARVLVNVDDSSRTIKYLVLDPASHFHDIVRQCRSVILVGGTMKPFQEFREQLFYAAGAPETRVMELSCGHVVPSENVLPVALSTGPTGVTLDLTHANRNQPHVVQEVGRVLYNACCVVPAGVVVFLPSYQYSELFLSLLRKQGLLDKIETKKKVFVEPRSASAVGALLAAYATAVRRSAEAAPGQCNGAVLFCVVGGKMSEGINFSDGLGRCVVMVGLPYPNTQSVELRERMKHLDAKHFEAMRLHGKKIQENSKAEEPSRAQRSGGEAYYHNLCFRAVNQSIGRAIRHRQDYACMLLLDQRYSRQSTVSALPDWISRSLLRADKYPSAHAAVAKFFAHHKQKQQR</sequence>
<evidence type="ECO:0000256" key="10">
    <source>
        <dbReference type="ARBA" id="ARBA00023014"/>
    </source>
</evidence>
<organism evidence="15 16">
    <name type="scientific">Hyalella azteca</name>
    <name type="common">Amphipod</name>
    <dbReference type="NCBI Taxonomy" id="294128"/>
    <lineage>
        <taxon>Eukaryota</taxon>
        <taxon>Metazoa</taxon>
        <taxon>Ecdysozoa</taxon>
        <taxon>Arthropoda</taxon>
        <taxon>Crustacea</taxon>
        <taxon>Multicrustacea</taxon>
        <taxon>Malacostraca</taxon>
        <taxon>Eumalacostraca</taxon>
        <taxon>Peracarida</taxon>
        <taxon>Amphipoda</taxon>
        <taxon>Senticaudata</taxon>
        <taxon>Talitrida</taxon>
        <taxon>Talitroidea</taxon>
        <taxon>Hyalellidae</taxon>
        <taxon>Hyalella</taxon>
    </lineage>
</organism>
<evidence type="ECO:0000259" key="14">
    <source>
        <dbReference type="PROSITE" id="PS51193"/>
    </source>
</evidence>
<keyword evidence="5" id="KW-0547">Nucleotide-binding</keyword>
<keyword evidence="8" id="KW-0067">ATP-binding</keyword>
<keyword evidence="6" id="KW-0378">Hydrolase</keyword>
<reference evidence="16" key="1">
    <citation type="submission" date="2025-08" db="UniProtKB">
        <authorList>
            <consortium name="RefSeq"/>
        </authorList>
    </citation>
    <scope>IDENTIFICATION</scope>
    <source>
        <tissue evidence="16">Whole organism</tissue>
    </source>
</reference>
<comment type="subcellular location">
    <subcellularLocation>
        <location evidence="2">Nucleus</location>
    </subcellularLocation>
</comment>
<dbReference type="AlphaFoldDB" id="A0A8B7NAX0"/>
<feature type="domain" description="Helicase ATP-binding" evidence="14">
    <location>
        <begin position="7"/>
        <end position="426"/>
    </location>
</feature>
<gene>
    <name evidence="16" type="primary">LOC108668104</name>
</gene>
<dbReference type="PANTHER" id="PTHR11472">
    <property type="entry name" value="DNA REPAIR DEAD HELICASE RAD3/XP-D SUBFAMILY MEMBER"/>
    <property type="match status" value="1"/>
</dbReference>
<dbReference type="GeneID" id="108668104"/>
<dbReference type="GO" id="GO:0003678">
    <property type="term" value="F:DNA helicase activity"/>
    <property type="evidence" value="ECO:0007669"/>
    <property type="project" value="InterPro"/>
</dbReference>
<comment type="cofactor">
    <cofactor evidence="1">
        <name>[4Fe-4S] cluster</name>
        <dbReference type="ChEBI" id="CHEBI:49883"/>
    </cofactor>
</comment>
<dbReference type="GO" id="GO:0005634">
    <property type="term" value="C:nucleus"/>
    <property type="evidence" value="ECO:0007669"/>
    <property type="project" value="UniProtKB-SubCell"/>
</dbReference>
<keyword evidence="15" id="KW-1185">Reference proteome</keyword>
<evidence type="ECO:0000256" key="4">
    <source>
        <dbReference type="ARBA" id="ARBA00022723"/>
    </source>
</evidence>
<evidence type="ECO:0000256" key="1">
    <source>
        <dbReference type="ARBA" id="ARBA00001966"/>
    </source>
</evidence>
<dbReference type="SUPFAM" id="SSF52540">
    <property type="entry name" value="P-loop containing nucleoside triphosphate hydrolases"/>
    <property type="match status" value="1"/>
</dbReference>
<dbReference type="Proteomes" id="UP000694843">
    <property type="component" value="Unplaced"/>
</dbReference>
<dbReference type="InterPro" id="IPR006554">
    <property type="entry name" value="Helicase-like_DEXD_c2"/>
</dbReference>
<proteinExistence type="inferred from homology"/>
<protein>
    <submittedName>
        <fullName evidence="16">ATP-dependent DNA helicase DDX11</fullName>
    </submittedName>
</protein>
<feature type="region of interest" description="Disordered" evidence="13">
    <location>
        <begin position="128"/>
        <end position="169"/>
    </location>
</feature>
<evidence type="ECO:0000256" key="9">
    <source>
        <dbReference type="ARBA" id="ARBA00023004"/>
    </source>
</evidence>
<dbReference type="Pfam" id="PF06733">
    <property type="entry name" value="DEAD_2"/>
    <property type="match status" value="1"/>
</dbReference>
<dbReference type="GO" id="GO:0034085">
    <property type="term" value="P:establishment of sister chromatid cohesion"/>
    <property type="evidence" value="ECO:0007669"/>
    <property type="project" value="TreeGrafter"/>
</dbReference>
<dbReference type="GO" id="GO:0006139">
    <property type="term" value="P:nucleobase-containing compound metabolic process"/>
    <property type="evidence" value="ECO:0007669"/>
    <property type="project" value="InterPro"/>
</dbReference>
<keyword evidence="7 16" id="KW-0347">Helicase</keyword>
<dbReference type="OrthoDB" id="267079at2759"/>
<name>A0A8B7NAX0_HYAAZ</name>
<dbReference type="PROSITE" id="PS51193">
    <property type="entry name" value="HELICASE_ATP_BIND_2"/>
    <property type="match status" value="1"/>
</dbReference>
<dbReference type="GO" id="GO:0016818">
    <property type="term" value="F:hydrolase activity, acting on acid anhydrides, in phosphorus-containing anhydrides"/>
    <property type="evidence" value="ECO:0007669"/>
    <property type="project" value="InterPro"/>
</dbReference>
<dbReference type="InterPro" id="IPR010614">
    <property type="entry name" value="RAD3-like_helicase_DEAD"/>
</dbReference>
<evidence type="ECO:0000313" key="16">
    <source>
        <dbReference type="RefSeq" id="XP_018010738.1"/>
    </source>
</evidence>
<keyword evidence="12" id="KW-0539">Nucleus</keyword>
<keyword evidence="9" id="KW-0408">Iron</keyword>
<keyword evidence="4" id="KW-0479">Metal-binding</keyword>
<evidence type="ECO:0000256" key="2">
    <source>
        <dbReference type="ARBA" id="ARBA00004123"/>
    </source>
</evidence>
<evidence type="ECO:0000313" key="15">
    <source>
        <dbReference type="Proteomes" id="UP000694843"/>
    </source>
</evidence>
<keyword evidence="10" id="KW-0411">Iron-sulfur</keyword>
<dbReference type="SMART" id="SM00488">
    <property type="entry name" value="DEXDc2"/>
    <property type="match status" value="1"/>
</dbReference>
<evidence type="ECO:0000256" key="6">
    <source>
        <dbReference type="ARBA" id="ARBA00022801"/>
    </source>
</evidence>
<feature type="compositionally biased region" description="Polar residues" evidence="13">
    <location>
        <begin position="154"/>
        <end position="165"/>
    </location>
</feature>
<dbReference type="InterPro" id="IPR027417">
    <property type="entry name" value="P-loop_NTPase"/>
</dbReference>
<dbReference type="GO" id="GO:0051536">
    <property type="term" value="F:iron-sulfur cluster binding"/>
    <property type="evidence" value="ECO:0007669"/>
    <property type="project" value="UniProtKB-KW"/>
</dbReference>
<dbReference type="OMA" id="QTHQFRD"/>
<dbReference type="RefSeq" id="XP_018010738.1">
    <property type="nucleotide sequence ID" value="XM_018155249.2"/>
</dbReference>
<dbReference type="InterPro" id="IPR014013">
    <property type="entry name" value="Helic_SF1/SF2_ATP-bd_DinG/Rad3"/>
</dbReference>
<evidence type="ECO:0000256" key="13">
    <source>
        <dbReference type="SAM" id="MobiDB-lite"/>
    </source>
</evidence>
<accession>A0A8B7NAX0</accession>
<dbReference type="NCBIfam" id="TIGR00604">
    <property type="entry name" value="rad3"/>
    <property type="match status" value="1"/>
</dbReference>
<dbReference type="Pfam" id="PF13307">
    <property type="entry name" value="Helicase_C_2"/>
    <property type="match status" value="1"/>
</dbReference>
<dbReference type="Gene3D" id="3.40.50.300">
    <property type="entry name" value="P-loop containing nucleotide triphosphate hydrolases"/>
    <property type="match status" value="3"/>
</dbReference>
<dbReference type="GO" id="GO:0005524">
    <property type="term" value="F:ATP binding"/>
    <property type="evidence" value="ECO:0007669"/>
    <property type="project" value="UniProtKB-KW"/>
</dbReference>
<evidence type="ECO:0000256" key="8">
    <source>
        <dbReference type="ARBA" id="ARBA00022840"/>
    </source>
</evidence>
<dbReference type="GO" id="GO:0003677">
    <property type="term" value="F:DNA binding"/>
    <property type="evidence" value="ECO:0007669"/>
    <property type="project" value="InterPro"/>
</dbReference>
<dbReference type="KEGG" id="hazt:108668104"/>
<dbReference type="SMART" id="SM00491">
    <property type="entry name" value="HELICc2"/>
    <property type="match status" value="1"/>
</dbReference>
<evidence type="ECO:0000256" key="5">
    <source>
        <dbReference type="ARBA" id="ARBA00022741"/>
    </source>
</evidence>